<dbReference type="CDD" id="cd06170">
    <property type="entry name" value="LuxR_C_like"/>
    <property type="match status" value="1"/>
</dbReference>
<dbReference type="Pfam" id="PF00196">
    <property type="entry name" value="GerE"/>
    <property type="match status" value="1"/>
</dbReference>
<accession>A0ABX2FGU6</accession>
<evidence type="ECO:0000259" key="4">
    <source>
        <dbReference type="PROSITE" id="PS50110"/>
    </source>
</evidence>
<dbReference type="SUPFAM" id="SSF46894">
    <property type="entry name" value="C-terminal effector domain of the bipartite response regulators"/>
    <property type="match status" value="1"/>
</dbReference>
<organism evidence="5 6">
    <name type="scientific">Kibdelosporangium persicum</name>
    <dbReference type="NCBI Taxonomy" id="2698649"/>
    <lineage>
        <taxon>Bacteria</taxon>
        <taxon>Bacillati</taxon>
        <taxon>Actinomycetota</taxon>
        <taxon>Actinomycetes</taxon>
        <taxon>Pseudonocardiales</taxon>
        <taxon>Pseudonocardiaceae</taxon>
        <taxon>Kibdelosporangium</taxon>
    </lineage>
</organism>
<proteinExistence type="predicted"/>
<gene>
    <name evidence="5" type="ORF">GC106_77780</name>
</gene>
<evidence type="ECO:0000256" key="1">
    <source>
        <dbReference type="ARBA" id="ARBA00023125"/>
    </source>
</evidence>
<dbReference type="PROSITE" id="PS50043">
    <property type="entry name" value="HTH_LUXR_2"/>
    <property type="match status" value="1"/>
</dbReference>
<dbReference type="PANTHER" id="PTHR43214">
    <property type="entry name" value="TWO-COMPONENT RESPONSE REGULATOR"/>
    <property type="match status" value="1"/>
</dbReference>
<name>A0ABX2FGU6_9PSEU</name>
<evidence type="ECO:0000313" key="6">
    <source>
        <dbReference type="Proteomes" id="UP000763557"/>
    </source>
</evidence>
<feature type="domain" description="Response regulatory" evidence="4">
    <location>
        <begin position="3"/>
        <end position="119"/>
    </location>
</feature>
<dbReference type="EMBL" id="JAAATY010000040">
    <property type="protein sequence ID" value="NRN70507.1"/>
    <property type="molecule type" value="Genomic_DNA"/>
</dbReference>
<dbReference type="InterPro" id="IPR011006">
    <property type="entry name" value="CheY-like_superfamily"/>
</dbReference>
<dbReference type="Gene3D" id="3.40.50.2300">
    <property type="match status" value="1"/>
</dbReference>
<dbReference type="InterPro" id="IPR016032">
    <property type="entry name" value="Sig_transdc_resp-reg_C-effctor"/>
</dbReference>
<feature type="domain" description="HTH luxR-type" evidence="3">
    <location>
        <begin position="134"/>
        <end position="199"/>
    </location>
</feature>
<feature type="modified residue" description="4-aspartylphosphate" evidence="2">
    <location>
        <position position="54"/>
    </location>
</feature>
<dbReference type="InterPro" id="IPR039420">
    <property type="entry name" value="WalR-like"/>
</dbReference>
<dbReference type="SUPFAM" id="SSF52172">
    <property type="entry name" value="CheY-like"/>
    <property type="match status" value="1"/>
</dbReference>
<keyword evidence="6" id="KW-1185">Reference proteome</keyword>
<evidence type="ECO:0000259" key="3">
    <source>
        <dbReference type="PROSITE" id="PS50043"/>
    </source>
</evidence>
<dbReference type="InterPro" id="IPR001789">
    <property type="entry name" value="Sig_transdc_resp-reg_receiver"/>
</dbReference>
<dbReference type="PANTHER" id="PTHR43214:SF42">
    <property type="entry name" value="TRANSCRIPTIONAL REGULATORY PROTEIN DESR"/>
    <property type="match status" value="1"/>
</dbReference>
<sequence>MIKLLLAEDQTMFRGAMATLLGLEPDFEVVVQLGRGDEVLGAAQAFQPDVALLDIEMPGMDGLAAARLVHAKVPATRVMILTTFGRPGYLHSAIAAGVAGFLLKDAPVTELAVAIRKVAAGGQVVDPGLALAALSEGASPLTPRETEILAAARGHDTIADLARQLHLSPGTVRNHLSAAIQKLGARTRAEAVHLAEAKGWLQNPS</sequence>
<keyword evidence="1" id="KW-0238">DNA-binding</keyword>
<protein>
    <submittedName>
        <fullName evidence="5">Chemotaxis response regulator protein-glutamate methylesterase</fullName>
    </submittedName>
</protein>
<reference evidence="5 6" key="1">
    <citation type="submission" date="2020-01" db="EMBL/GenBank/DDBJ databases">
        <title>Kibdelosporangium persica a novel Actinomycetes from a hot desert in Iran.</title>
        <authorList>
            <person name="Safaei N."/>
            <person name="Zaburannyi N."/>
            <person name="Mueller R."/>
            <person name="Wink J."/>
        </authorList>
    </citation>
    <scope>NUCLEOTIDE SEQUENCE [LARGE SCALE GENOMIC DNA]</scope>
    <source>
        <strain evidence="5 6">4NS15</strain>
    </source>
</reference>
<dbReference type="InterPro" id="IPR000792">
    <property type="entry name" value="Tscrpt_reg_LuxR_C"/>
</dbReference>
<evidence type="ECO:0000256" key="2">
    <source>
        <dbReference type="PROSITE-ProRule" id="PRU00169"/>
    </source>
</evidence>
<evidence type="ECO:0000313" key="5">
    <source>
        <dbReference type="EMBL" id="NRN70507.1"/>
    </source>
</evidence>
<comment type="caution">
    <text evidence="5">The sequence shown here is derived from an EMBL/GenBank/DDBJ whole genome shotgun (WGS) entry which is preliminary data.</text>
</comment>
<dbReference type="Proteomes" id="UP000763557">
    <property type="component" value="Unassembled WGS sequence"/>
</dbReference>
<dbReference type="SMART" id="SM00421">
    <property type="entry name" value="HTH_LUXR"/>
    <property type="match status" value="1"/>
</dbReference>
<dbReference type="RefSeq" id="WP_173141640.1">
    <property type="nucleotide sequence ID" value="NZ_CBCSGW010000046.1"/>
</dbReference>
<dbReference type="SMART" id="SM00448">
    <property type="entry name" value="REC"/>
    <property type="match status" value="1"/>
</dbReference>
<dbReference type="PROSITE" id="PS50110">
    <property type="entry name" value="RESPONSE_REGULATORY"/>
    <property type="match status" value="1"/>
</dbReference>
<keyword evidence="2" id="KW-0597">Phosphoprotein</keyword>
<dbReference type="Pfam" id="PF00072">
    <property type="entry name" value="Response_reg"/>
    <property type="match status" value="1"/>
</dbReference>